<feature type="domain" description="Outer membrane protein beta-barrel" evidence="2">
    <location>
        <begin position="19"/>
        <end position="200"/>
    </location>
</feature>
<sequence>MRQLIAGILLFLCSAQISAQKNQFDKELYIGVGGGAFASSVDFSPSVSQQPFIGIHGGVSAKYISEKHLGLLVELNYAQRGWMEDFSPESGFSYDKRLNYLELPFMTHVYFGKKVRFLINAGPQLGFLLSSSDNMNDALAADIAARREADPDTQIGMQYTLEPRRFDYGLVGGVGMEVRTGAGSLQLEGRYYFGLGDIFENRKSKADFFFSRSAHRIIEAKLSYLFKVK</sequence>
<dbReference type="Pfam" id="PF13568">
    <property type="entry name" value="OMP_b-brl_2"/>
    <property type="match status" value="1"/>
</dbReference>
<organism evidence="3 4">
    <name type="scientific">Petrimonas mucosa</name>
    <dbReference type="NCBI Taxonomy" id="1642646"/>
    <lineage>
        <taxon>Bacteria</taxon>
        <taxon>Pseudomonadati</taxon>
        <taxon>Bacteroidota</taxon>
        <taxon>Bacteroidia</taxon>
        <taxon>Bacteroidales</taxon>
        <taxon>Dysgonomonadaceae</taxon>
        <taxon>Petrimonas</taxon>
    </lineage>
</organism>
<dbReference type="Proteomes" id="UP000178485">
    <property type="component" value="Chromosome i"/>
</dbReference>
<evidence type="ECO:0000256" key="1">
    <source>
        <dbReference type="SAM" id="SignalP"/>
    </source>
</evidence>
<reference evidence="3 4" key="1">
    <citation type="submission" date="2016-08" db="EMBL/GenBank/DDBJ databases">
        <authorList>
            <person name="Seilhamer J.J."/>
        </authorList>
    </citation>
    <scope>NUCLEOTIDE SEQUENCE [LARGE SCALE GENOMIC DNA]</scope>
    <source>
        <strain evidence="3">ING2-E5A</strain>
    </source>
</reference>
<feature type="signal peptide" evidence="1">
    <location>
        <begin position="1"/>
        <end position="19"/>
    </location>
</feature>
<dbReference type="AlphaFoldDB" id="A0A1G4G7S4"/>
<evidence type="ECO:0000259" key="2">
    <source>
        <dbReference type="Pfam" id="PF13568"/>
    </source>
</evidence>
<dbReference type="STRING" id="1642646.ING2E5A_1776"/>
<name>A0A1G4G7S4_9BACT</name>
<dbReference type="InterPro" id="IPR025665">
    <property type="entry name" value="Beta-barrel_OMP_2"/>
</dbReference>
<feature type="chain" id="PRO_5009603924" evidence="1">
    <location>
        <begin position="20"/>
        <end position="229"/>
    </location>
</feature>
<proteinExistence type="predicted"/>
<evidence type="ECO:0000313" key="3">
    <source>
        <dbReference type="EMBL" id="SCM58363.1"/>
    </source>
</evidence>
<dbReference type="RefSeq" id="WP_071137040.1">
    <property type="nucleotide sequence ID" value="NZ_DUQN01000044.1"/>
</dbReference>
<gene>
    <name evidence="3" type="ORF">ING2E5A_1776</name>
</gene>
<keyword evidence="1" id="KW-0732">Signal</keyword>
<dbReference type="KEGG" id="pmuc:ING2E5A_1776"/>
<evidence type="ECO:0000313" key="4">
    <source>
        <dbReference type="Proteomes" id="UP000178485"/>
    </source>
</evidence>
<protein>
    <submittedName>
        <fullName evidence="3">Outer membrane protein beta-barrel domain</fullName>
    </submittedName>
</protein>
<keyword evidence="4" id="KW-1185">Reference proteome</keyword>
<dbReference type="EMBL" id="LT608328">
    <property type="protein sequence ID" value="SCM58363.1"/>
    <property type="molecule type" value="Genomic_DNA"/>
</dbReference>
<accession>A0A1G4G7S4</accession>